<evidence type="ECO:0000313" key="4">
    <source>
        <dbReference type="EMBL" id="NNU81244.1"/>
    </source>
</evidence>
<organism evidence="4 5">
    <name type="scientific">Halovulum dunhuangense</name>
    <dbReference type="NCBI Taxonomy" id="1505036"/>
    <lineage>
        <taxon>Bacteria</taxon>
        <taxon>Pseudomonadati</taxon>
        <taxon>Pseudomonadota</taxon>
        <taxon>Alphaproteobacteria</taxon>
        <taxon>Rhodobacterales</taxon>
        <taxon>Paracoccaceae</taxon>
        <taxon>Halovulum</taxon>
    </lineage>
</organism>
<name>A0A849L4Y3_9RHOB</name>
<dbReference type="GO" id="GO:0005524">
    <property type="term" value="F:ATP binding"/>
    <property type="evidence" value="ECO:0007669"/>
    <property type="project" value="UniProtKB-KW"/>
</dbReference>
<dbReference type="PANTHER" id="PTHR43384">
    <property type="entry name" value="SEPTUM SITE-DETERMINING PROTEIN MIND HOMOLOG, CHLOROPLASTIC-RELATED"/>
    <property type="match status" value="1"/>
</dbReference>
<keyword evidence="2" id="KW-0067">ATP-binding</keyword>
<keyword evidence="1" id="KW-0547">Nucleotide-binding</keyword>
<comment type="caution">
    <text evidence="4">The sequence shown here is derived from an EMBL/GenBank/DDBJ whole genome shotgun (WGS) entry which is preliminary data.</text>
</comment>
<dbReference type="GO" id="GO:0005829">
    <property type="term" value="C:cytosol"/>
    <property type="evidence" value="ECO:0007669"/>
    <property type="project" value="TreeGrafter"/>
</dbReference>
<dbReference type="PANTHER" id="PTHR43384:SF6">
    <property type="entry name" value="SEPTUM SITE-DETERMINING PROTEIN MIND HOMOLOG, CHLOROPLASTIC"/>
    <property type="match status" value="1"/>
</dbReference>
<sequence length="408" mass="44436">MGLLKIKADETEIYVIARNIDEFPALTDDLNRELSGQWAPLALKSGEQAIKGGAGPELEIAIVAVGPEDETDLSTAVRVVQAARDHGLKVLLIAKDVSPVALHQLLRVGADDFAPYPLPDGALSESITKLRGLVKQPLNDPKTAKKRNRNGLVIPIYSVAGGVGGSTFAVNLAWELALLVKKTDKRVCILDFNFQYGSVSTYLDLPRREAIYELISDPASIDHDTLSQALTSYKTRLAVLTAPMDTLPLDIIAPDDIAKLIHTAQASYDFVIVDMPQALVSWFEQVLRMSETFFAVMEVDMRSAQNCLRFLRALKAEDLPYEKVQFCLNRAPGLTDFNGKARAKRLAESLGVEINVMLPDGGRQVTSACDEGLPLAESAPKNALRREIKSVAQSIFDAVIAEKAAVAQ</sequence>
<accession>A0A849L4Y3</accession>
<evidence type="ECO:0000313" key="5">
    <source>
        <dbReference type="Proteomes" id="UP000572377"/>
    </source>
</evidence>
<dbReference type="AlphaFoldDB" id="A0A849L4Y3"/>
<dbReference type="SUPFAM" id="SSF52540">
    <property type="entry name" value="P-loop containing nucleoside triphosphate hydrolases"/>
    <property type="match status" value="1"/>
</dbReference>
<dbReference type="InterPro" id="IPR050625">
    <property type="entry name" value="ParA/MinD_ATPase"/>
</dbReference>
<evidence type="ECO:0000256" key="1">
    <source>
        <dbReference type="ARBA" id="ARBA00022741"/>
    </source>
</evidence>
<dbReference type="InterPro" id="IPR027417">
    <property type="entry name" value="P-loop_NTPase"/>
</dbReference>
<keyword evidence="5" id="KW-1185">Reference proteome</keyword>
<protein>
    <submittedName>
        <fullName evidence="4">AAA family ATPase</fullName>
    </submittedName>
</protein>
<dbReference type="Proteomes" id="UP000572377">
    <property type="component" value="Unassembled WGS sequence"/>
</dbReference>
<gene>
    <name evidence="4" type="ORF">HMH01_12435</name>
</gene>
<dbReference type="InterPro" id="IPR025669">
    <property type="entry name" value="AAA_dom"/>
</dbReference>
<feature type="domain" description="AAA" evidence="3">
    <location>
        <begin position="153"/>
        <end position="313"/>
    </location>
</feature>
<reference evidence="4 5" key="1">
    <citation type="submission" date="2020-05" db="EMBL/GenBank/DDBJ databases">
        <title>Gimesia benthica sp. nov., a novel planctomycete isolated from a deep-sea water sample of the Northwest Indian Ocean.</title>
        <authorList>
            <person name="Wang J."/>
            <person name="Ruan C."/>
            <person name="Song L."/>
            <person name="Zhu Y."/>
            <person name="Li A."/>
            <person name="Zheng X."/>
            <person name="Wang L."/>
            <person name="Lu Z."/>
            <person name="Huang Y."/>
            <person name="Du W."/>
            <person name="Zhou Y."/>
            <person name="Huang L."/>
            <person name="Dai X."/>
        </authorList>
    </citation>
    <scope>NUCLEOTIDE SEQUENCE [LARGE SCALE GENOMIC DNA]</scope>
    <source>
        <strain evidence="4 5">YYQ-30</strain>
    </source>
</reference>
<evidence type="ECO:0000259" key="3">
    <source>
        <dbReference type="Pfam" id="PF13614"/>
    </source>
</evidence>
<dbReference type="Gene3D" id="3.40.50.300">
    <property type="entry name" value="P-loop containing nucleotide triphosphate hydrolases"/>
    <property type="match status" value="1"/>
</dbReference>
<evidence type="ECO:0000256" key="2">
    <source>
        <dbReference type="ARBA" id="ARBA00022840"/>
    </source>
</evidence>
<dbReference type="Pfam" id="PF13614">
    <property type="entry name" value="AAA_31"/>
    <property type="match status" value="1"/>
</dbReference>
<dbReference type="EMBL" id="JABFBC010000002">
    <property type="protein sequence ID" value="NNU81244.1"/>
    <property type="molecule type" value="Genomic_DNA"/>
</dbReference>
<dbReference type="RefSeq" id="WP_171326027.1">
    <property type="nucleotide sequence ID" value="NZ_JABFBC010000002.1"/>
</dbReference>
<proteinExistence type="predicted"/>
<dbReference type="GO" id="GO:0051782">
    <property type="term" value="P:negative regulation of cell division"/>
    <property type="evidence" value="ECO:0007669"/>
    <property type="project" value="TreeGrafter"/>
</dbReference>
<dbReference type="GO" id="GO:0009898">
    <property type="term" value="C:cytoplasmic side of plasma membrane"/>
    <property type="evidence" value="ECO:0007669"/>
    <property type="project" value="TreeGrafter"/>
</dbReference>
<dbReference type="GO" id="GO:0016887">
    <property type="term" value="F:ATP hydrolysis activity"/>
    <property type="evidence" value="ECO:0007669"/>
    <property type="project" value="TreeGrafter"/>
</dbReference>